<keyword evidence="4" id="KW-1185">Reference proteome</keyword>
<feature type="compositionally biased region" description="Low complexity" evidence="1">
    <location>
        <begin position="295"/>
        <end position="312"/>
    </location>
</feature>
<evidence type="ECO:0000313" key="4">
    <source>
        <dbReference type="Proteomes" id="UP000323011"/>
    </source>
</evidence>
<dbReference type="InterPro" id="IPR021122">
    <property type="entry name" value="RNA_ligase_dom_REL/Rnl2"/>
</dbReference>
<dbReference type="Gene3D" id="3.30.1490.70">
    <property type="match status" value="1"/>
</dbReference>
<protein>
    <recommendedName>
        <fullName evidence="2">RNA ligase domain-containing protein</fullName>
    </recommendedName>
</protein>
<feature type="domain" description="RNA ligase" evidence="2">
    <location>
        <begin position="40"/>
        <end position="234"/>
    </location>
</feature>
<organism evidence="3 4">
    <name type="scientific">Cafeteria roenbergensis</name>
    <name type="common">Marine flagellate</name>
    <dbReference type="NCBI Taxonomy" id="33653"/>
    <lineage>
        <taxon>Eukaryota</taxon>
        <taxon>Sar</taxon>
        <taxon>Stramenopiles</taxon>
        <taxon>Bigyra</taxon>
        <taxon>Opalozoa</taxon>
        <taxon>Bicosoecida</taxon>
        <taxon>Cafeteriaceae</taxon>
        <taxon>Cafeteria</taxon>
    </lineage>
</organism>
<proteinExistence type="predicted"/>
<evidence type="ECO:0000313" key="3">
    <source>
        <dbReference type="EMBL" id="KAA0156063.1"/>
    </source>
</evidence>
<feature type="region of interest" description="Disordered" evidence="1">
    <location>
        <begin position="291"/>
        <end position="312"/>
    </location>
</feature>
<name>A0A5A8CSN2_CAFRO</name>
<dbReference type="AlphaFoldDB" id="A0A5A8CSN2"/>
<dbReference type="EMBL" id="VLTN01000005">
    <property type="protein sequence ID" value="KAA0156063.1"/>
    <property type="molecule type" value="Genomic_DNA"/>
</dbReference>
<accession>A0A5A8CSN2</accession>
<comment type="caution">
    <text evidence="3">The sequence shown here is derived from an EMBL/GenBank/DDBJ whole genome shotgun (WGS) entry which is preliminary data.</text>
</comment>
<sequence>MASDAAAAAAAAAAGTDPAFSKYEKMSQGELGKAPPPSAQFFVHEKIHGANLTVICTADGVRFAKRTGLIKATGEAFFDYQTVASWLRPRATALFETVKRAFEAAGGAAPLQVDIVGELYGGAWPGPASSHAAPVQSKPLVFYSPAIEFAAFDLAVTPAAGSARKYVDWPVASVLLERHRIPMAPCFGLAPVGKALAWSLPFDSAVPAHLGHPLPEAERRGRPAEGVVVKCEVEARPLPLALLFALAEAAGLTSRDGSPVKGAGADVARWAARAAQHRELLDRMFGDDQGGGCEAAGSAGAESGAGAEAAAPPGASVAARRAQGIAASERKGTALRERFIAKVKDARFKEVDKSGSGFKPDSSFKVPRGMALAVHDRLTEARLAAAQSKVGAAPAGVAAWIHSAVRPLGGGDVAEPEGGREWALQVCEHVMTDLMEELLMEEADGMGSCYRKPVDIGASGAAELVKEVAAKGEGVGLPAVLALAAAAPTLMALAALATDEAWGDEGGPGEGAAAAE</sequence>
<evidence type="ECO:0000259" key="2">
    <source>
        <dbReference type="Pfam" id="PF09414"/>
    </source>
</evidence>
<dbReference type="Pfam" id="PF09414">
    <property type="entry name" value="RNA_ligase"/>
    <property type="match status" value="1"/>
</dbReference>
<dbReference type="Gene3D" id="3.30.470.30">
    <property type="entry name" value="DNA ligase/mRNA capping enzyme"/>
    <property type="match status" value="1"/>
</dbReference>
<dbReference type="SUPFAM" id="SSF56091">
    <property type="entry name" value="DNA ligase/mRNA capping enzyme, catalytic domain"/>
    <property type="match status" value="1"/>
</dbReference>
<reference evidence="3 4" key="1">
    <citation type="submission" date="2019-07" db="EMBL/GenBank/DDBJ databases">
        <title>Genomes of Cafeteria roenbergensis.</title>
        <authorList>
            <person name="Fischer M.G."/>
            <person name="Hackl T."/>
            <person name="Roman M."/>
        </authorList>
    </citation>
    <scope>NUCLEOTIDE SEQUENCE [LARGE SCALE GENOMIC DNA]</scope>
    <source>
        <strain evidence="3 4">BVI</strain>
    </source>
</reference>
<evidence type="ECO:0000256" key="1">
    <source>
        <dbReference type="SAM" id="MobiDB-lite"/>
    </source>
</evidence>
<gene>
    <name evidence="3" type="ORF">FNF29_01479</name>
</gene>
<dbReference type="Proteomes" id="UP000323011">
    <property type="component" value="Unassembled WGS sequence"/>
</dbReference>